<dbReference type="SUPFAM" id="SSF69118">
    <property type="entry name" value="AhpD-like"/>
    <property type="match status" value="1"/>
</dbReference>
<dbReference type="InterPro" id="IPR003779">
    <property type="entry name" value="CMD-like"/>
</dbReference>
<dbReference type="Pfam" id="PF02627">
    <property type="entry name" value="CMD"/>
    <property type="match status" value="1"/>
</dbReference>
<evidence type="ECO:0000259" key="1">
    <source>
        <dbReference type="Pfam" id="PF02627"/>
    </source>
</evidence>
<dbReference type="GO" id="GO:0051920">
    <property type="term" value="F:peroxiredoxin activity"/>
    <property type="evidence" value="ECO:0007669"/>
    <property type="project" value="InterPro"/>
</dbReference>
<dbReference type="Gene3D" id="1.20.1290.10">
    <property type="entry name" value="AhpD-like"/>
    <property type="match status" value="1"/>
</dbReference>
<name>A0A917E1U9_9HYPH</name>
<dbReference type="PANTHER" id="PTHR33570:SF10">
    <property type="entry name" value="GAMMA-CARBOXYMUCONOLACTONE DECARBOXYLASE"/>
    <property type="match status" value="1"/>
</dbReference>
<evidence type="ECO:0000313" key="3">
    <source>
        <dbReference type="Proteomes" id="UP000644699"/>
    </source>
</evidence>
<dbReference type="InterPro" id="IPR052512">
    <property type="entry name" value="4CMD/NDH-1_regulator"/>
</dbReference>
<dbReference type="AlphaFoldDB" id="A0A917E1U9"/>
<organism evidence="2 3">
    <name type="scientific">Aureimonas endophytica</name>
    <dbReference type="NCBI Taxonomy" id="2027858"/>
    <lineage>
        <taxon>Bacteria</taxon>
        <taxon>Pseudomonadati</taxon>
        <taxon>Pseudomonadota</taxon>
        <taxon>Alphaproteobacteria</taxon>
        <taxon>Hyphomicrobiales</taxon>
        <taxon>Aurantimonadaceae</taxon>
        <taxon>Aureimonas</taxon>
    </lineage>
</organism>
<dbReference type="PANTHER" id="PTHR33570">
    <property type="entry name" value="4-CARBOXYMUCONOLACTONE DECARBOXYLASE FAMILY PROTEIN"/>
    <property type="match status" value="1"/>
</dbReference>
<protein>
    <submittedName>
        <fullName evidence="2">4-carboxymuconolactone decarboxylase</fullName>
    </submittedName>
</protein>
<accession>A0A917E1U9</accession>
<gene>
    <name evidence="2" type="ORF">GCM10011390_07920</name>
</gene>
<dbReference type="EMBL" id="BMIQ01000001">
    <property type="protein sequence ID" value="GGD91595.1"/>
    <property type="molecule type" value="Genomic_DNA"/>
</dbReference>
<sequence>MTQPFPAPATSRLERGRQALAAIDGEAGHRVVAALADIAPDFATYLLEFPFGDIYSRPGLDLRSREIATIAALAAMGNAAPQLKVHIEAGLNVGLTRAEIVEILMQMAVYAGFPAALNGLFAAKDVFARAPDTASPTPAP</sequence>
<evidence type="ECO:0000313" key="2">
    <source>
        <dbReference type="EMBL" id="GGD91595.1"/>
    </source>
</evidence>
<proteinExistence type="predicted"/>
<dbReference type="Proteomes" id="UP000644699">
    <property type="component" value="Unassembled WGS sequence"/>
</dbReference>
<dbReference type="InterPro" id="IPR029032">
    <property type="entry name" value="AhpD-like"/>
</dbReference>
<feature type="domain" description="Carboxymuconolactone decarboxylase-like" evidence="1">
    <location>
        <begin position="40"/>
        <end position="125"/>
    </location>
</feature>
<comment type="caution">
    <text evidence="2">The sequence shown here is derived from an EMBL/GenBank/DDBJ whole genome shotgun (WGS) entry which is preliminary data.</text>
</comment>
<reference evidence="2" key="1">
    <citation type="journal article" date="2014" name="Int. J. Syst. Evol. Microbiol.">
        <title>Complete genome sequence of Corynebacterium casei LMG S-19264T (=DSM 44701T), isolated from a smear-ripened cheese.</title>
        <authorList>
            <consortium name="US DOE Joint Genome Institute (JGI-PGF)"/>
            <person name="Walter F."/>
            <person name="Albersmeier A."/>
            <person name="Kalinowski J."/>
            <person name="Ruckert C."/>
        </authorList>
    </citation>
    <scope>NUCLEOTIDE SEQUENCE</scope>
    <source>
        <strain evidence="2">CGMCC 1.15367</strain>
    </source>
</reference>
<keyword evidence="3" id="KW-1185">Reference proteome</keyword>
<reference evidence="2" key="2">
    <citation type="submission" date="2020-09" db="EMBL/GenBank/DDBJ databases">
        <authorList>
            <person name="Sun Q."/>
            <person name="Zhou Y."/>
        </authorList>
    </citation>
    <scope>NUCLEOTIDE SEQUENCE</scope>
    <source>
        <strain evidence="2">CGMCC 1.15367</strain>
    </source>
</reference>